<gene>
    <name evidence="2" type="ORF">niasHT_035467</name>
</gene>
<feature type="compositionally biased region" description="Basic and acidic residues" evidence="1">
    <location>
        <begin position="1"/>
        <end position="13"/>
    </location>
</feature>
<feature type="region of interest" description="Disordered" evidence="1">
    <location>
        <begin position="154"/>
        <end position="229"/>
    </location>
</feature>
<evidence type="ECO:0000313" key="3">
    <source>
        <dbReference type="Proteomes" id="UP001620626"/>
    </source>
</evidence>
<dbReference type="Proteomes" id="UP001620626">
    <property type="component" value="Unassembled WGS sequence"/>
</dbReference>
<feature type="region of interest" description="Disordered" evidence="1">
    <location>
        <begin position="1"/>
        <end position="23"/>
    </location>
</feature>
<comment type="caution">
    <text evidence="2">The sequence shown here is derived from an EMBL/GenBank/DDBJ whole genome shotgun (WGS) entry which is preliminary data.</text>
</comment>
<accession>A0ABD2I1R4</accession>
<evidence type="ECO:0000256" key="1">
    <source>
        <dbReference type="SAM" id="MobiDB-lite"/>
    </source>
</evidence>
<proteinExistence type="predicted"/>
<organism evidence="2 3">
    <name type="scientific">Heterodera trifolii</name>
    <dbReference type="NCBI Taxonomy" id="157864"/>
    <lineage>
        <taxon>Eukaryota</taxon>
        <taxon>Metazoa</taxon>
        <taxon>Ecdysozoa</taxon>
        <taxon>Nematoda</taxon>
        <taxon>Chromadorea</taxon>
        <taxon>Rhabditida</taxon>
        <taxon>Tylenchina</taxon>
        <taxon>Tylenchomorpha</taxon>
        <taxon>Tylenchoidea</taxon>
        <taxon>Heteroderidae</taxon>
        <taxon>Heteroderinae</taxon>
        <taxon>Heterodera</taxon>
    </lineage>
</organism>
<keyword evidence="3" id="KW-1185">Reference proteome</keyword>
<protein>
    <submittedName>
        <fullName evidence="2">Uncharacterized protein</fullName>
    </submittedName>
</protein>
<name>A0ABD2I1R4_9BILA</name>
<reference evidence="2 3" key="1">
    <citation type="submission" date="2024-10" db="EMBL/GenBank/DDBJ databases">
        <authorList>
            <person name="Kim D."/>
        </authorList>
    </citation>
    <scope>NUCLEOTIDE SEQUENCE [LARGE SCALE GENOMIC DNA]</scope>
    <source>
        <strain evidence="2">BH-2024</strain>
    </source>
</reference>
<dbReference type="EMBL" id="JBICBT010001324">
    <property type="protein sequence ID" value="KAL3073191.1"/>
    <property type="molecule type" value="Genomic_DNA"/>
</dbReference>
<feature type="compositionally biased region" description="Basic residues" evidence="1">
    <location>
        <begin position="202"/>
        <end position="221"/>
    </location>
</feature>
<evidence type="ECO:0000313" key="2">
    <source>
        <dbReference type="EMBL" id="KAL3073191.1"/>
    </source>
</evidence>
<sequence>MIRINKIEPKEEPRDENEFEGQSLRKSDEKIIVKTDFDFRRQNSAESDDPSSDVAAVGVGLSDILRLSEKELAKRIYQAETGIKCLYFVLVRKTEQMRYLVKARKLKTIFVEQKPSTEEIVPGRPRKSLTNFDPTCADYRSLHRILMSDEERAEMYRKRNQQQRERRRQMTKDELAEARAKARQKAEARRARMDAAQLETARRKHAEQRRKYREKVRRKRTEQRGKRNE</sequence>
<dbReference type="AlphaFoldDB" id="A0ABD2I1R4"/>
<feature type="compositionally biased region" description="Basic and acidic residues" evidence="1">
    <location>
        <begin position="154"/>
        <end position="193"/>
    </location>
</feature>